<dbReference type="Gene3D" id="3.90.190.10">
    <property type="entry name" value="Protein tyrosine phosphatase superfamily"/>
    <property type="match status" value="1"/>
</dbReference>
<keyword evidence="1" id="KW-0378">Hydrolase</keyword>
<dbReference type="InterPro" id="IPR000387">
    <property type="entry name" value="Tyr_Pase_dom"/>
</dbReference>
<feature type="domain" description="Tyrosine specific protein phosphatases" evidence="3">
    <location>
        <begin position="353"/>
        <end position="376"/>
    </location>
</feature>
<name>K2NEG8_TRYCR</name>
<feature type="region of interest" description="Disordered" evidence="2">
    <location>
        <begin position="205"/>
        <end position="226"/>
    </location>
</feature>
<dbReference type="PROSITE" id="PS50056">
    <property type="entry name" value="TYR_PHOSPHATASE_2"/>
    <property type="match status" value="1"/>
</dbReference>
<dbReference type="PANTHER" id="PTHR10159:SF519">
    <property type="entry name" value="DUAL SPECIFICITY PROTEIN PHOSPHATASE MPK3"/>
    <property type="match status" value="1"/>
</dbReference>
<evidence type="ECO:0000313" key="4">
    <source>
        <dbReference type="EMBL" id="EKF37640.1"/>
    </source>
</evidence>
<dbReference type="Proteomes" id="UP000007350">
    <property type="component" value="Unassembled WGS sequence"/>
</dbReference>
<dbReference type="GO" id="GO:0033550">
    <property type="term" value="F:MAP kinase tyrosine phosphatase activity"/>
    <property type="evidence" value="ECO:0007669"/>
    <property type="project" value="TreeGrafter"/>
</dbReference>
<sequence length="458" mass="51982">IRGVLIVSGNIPPPPESTFLDRCGNGCTFSFGLHDSSLRLLVRVMGVPLPLCLPQGSNADCATTKAVRETRQEKYRQLILESEHRFLQGLEACLRWLLRCRRYEKMQKLLPPRRSREKHNSQINGDKTIHASSFLSSFFHEEPATLSVPLYYLPLQIDDNATSRLADVIDVAIAFMDWIVDADMSLVKETTALLQELMQLSRLMERSAESDNDDSKRNYNNNNNNNMQQNTDEFLYLLHSHVASLLETTIHCSSHVNKKNNNTNTTIHNNGRAPELPKVCYDDEYSMPLSELVLDDSSIDLLSPPRASDVDCDSDSSNALSSMRGLHDFKGPQGQVTLARNEYGVVCKAHSLPGVLVHCMKGVSRSPSVIMAYYMQKCCRQFYTLSFTPRHTILEEKSVLNIEDDVEDVYIFSFRQLLRCLQEARPVVNPQVCFLAELKAMWTRLSRDMADKEAEELL</sequence>
<evidence type="ECO:0000313" key="5">
    <source>
        <dbReference type="Proteomes" id="UP000007350"/>
    </source>
</evidence>
<dbReference type="GO" id="GO:0043409">
    <property type="term" value="P:negative regulation of MAPK cascade"/>
    <property type="evidence" value="ECO:0007669"/>
    <property type="project" value="TreeGrafter"/>
</dbReference>
<keyword evidence="5" id="KW-1185">Reference proteome</keyword>
<dbReference type="AlphaFoldDB" id="K2NEG8"/>
<proteinExistence type="predicted"/>
<keyword evidence="1" id="KW-0904">Protein phosphatase</keyword>
<dbReference type="GO" id="GO:0008330">
    <property type="term" value="F:protein tyrosine/threonine phosphatase activity"/>
    <property type="evidence" value="ECO:0007669"/>
    <property type="project" value="TreeGrafter"/>
</dbReference>
<dbReference type="SUPFAM" id="SSF52799">
    <property type="entry name" value="(Phosphotyrosine protein) phosphatases II"/>
    <property type="match status" value="1"/>
</dbReference>
<dbReference type="OrthoDB" id="10252009at2759"/>
<feature type="non-terminal residue" evidence="4">
    <location>
        <position position="1"/>
    </location>
</feature>
<protein>
    <recommendedName>
        <fullName evidence="3">Tyrosine specific protein phosphatases domain-containing protein</fullName>
    </recommendedName>
</protein>
<gene>
    <name evidence="4" type="ORF">MOQ_002169</name>
</gene>
<dbReference type="PANTHER" id="PTHR10159">
    <property type="entry name" value="DUAL SPECIFICITY PROTEIN PHOSPHATASE"/>
    <property type="match status" value="1"/>
</dbReference>
<evidence type="ECO:0000256" key="2">
    <source>
        <dbReference type="SAM" id="MobiDB-lite"/>
    </source>
</evidence>
<dbReference type="EMBL" id="AHKC01008650">
    <property type="protein sequence ID" value="EKF37640.1"/>
    <property type="molecule type" value="Genomic_DNA"/>
</dbReference>
<evidence type="ECO:0000256" key="1">
    <source>
        <dbReference type="ARBA" id="ARBA00022912"/>
    </source>
</evidence>
<feature type="compositionally biased region" description="Basic and acidic residues" evidence="2">
    <location>
        <begin position="205"/>
        <end position="217"/>
    </location>
</feature>
<evidence type="ECO:0000259" key="3">
    <source>
        <dbReference type="PROSITE" id="PS50056"/>
    </source>
</evidence>
<dbReference type="InterPro" id="IPR016130">
    <property type="entry name" value="Tyr_Pase_AS"/>
</dbReference>
<comment type="caution">
    <text evidence="4">The sequence shown here is derived from an EMBL/GenBank/DDBJ whole genome shotgun (WGS) entry which is preliminary data.</text>
</comment>
<dbReference type="InterPro" id="IPR029021">
    <property type="entry name" value="Prot-tyrosine_phosphatase-like"/>
</dbReference>
<dbReference type="GO" id="GO:0017017">
    <property type="term" value="F:MAP kinase tyrosine/serine/threonine phosphatase activity"/>
    <property type="evidence" value="ECO:0007669"/>
    <property type="project" value="TreeGrafter"/>
</dbReference>
<reference evidence="4 5" key="1">
    <citation type="journal article" date="2012" name="BMC Genomics">
        <title>Comparative genomic analysis of human infective Trypanosoma cruzi lineages with the bat-restricted subspecies T. cruzi marinkellei.</title>
        <authorList>
            <person name="Franzen O."/>
            <person name="Talavera-Lopez C."/>
            <person name="Ochaya S."/>
            <person name="Butler C.E."/>
            <person name="Messenger L.A."/>
            <person name="Lewis M.D."/>
            <person name="Llewellyn M.S."/>
            <person name="Marinkelle C.J."/>
            <person name="Tyler K.M."/>
            <person name="Miles M.A."/>
            <person name="Andersson B."/>
        </authorList>
    </citation>
    <scope>NUCLEOTIDE SEQUENCE [LARGE SCALE GENOMIC DNA]</scope>
    <source>
        <strain evidence="4 5">B7</strain>
    </source>
</reference>
<dbReference type="GO" id="GO:0005737">
    <property type="term" value="C:cytoplasm"/>
    <property type="evidence" value="ECO:0007669"/>
    <property type="project" value="TreeGrafter"/>
</dbReference>
<accession>K2NEG8</accession>
<organism evidence="4 5">
    <name type="scientific">Trypanosoma cruzi marinkellei</name>
    <dbReference type="NCBI Taxonomy" id="85056"/>
    <lineage>
        <taxon>Eukaryota</taxon>
        <taxon>Discoba</taxon>
        <taxon>Euglenozoa</taxon>
        <taxon>Kinetoplastea</taxon>
        <taxon>Metakinetoplastina</taxon>
        <taxon>Trypanosomatida</taxon>
        <taxon>Trypanosomatidae</taxon>
        <taxon>Trypanosoma</taxon>
        <taxon>Schizotrypanum</taxon>
    </lineage>
</organism>
<dbReference type="PROSITE" id="PS00383">
    <property type="entry name" value="TYR_PHOSPHATASE_1"/>
    <property type="match status" value="1"/>
</dbReference>